<dbReference type="Pfam" id="PF13185">
    <property type="entry name" value="GAF_2"/>
    <property type="match status" value="1"/>
</dbReference>
<evidence type="ECO:0000313" key="5">
    <source>
        <dbReference type="EMBL" id="GAA5519802.1"/>
    </source>
</evidence>
<dbReference type="Gene3D" id="3.30.450.40">
    <property type="match status" value="2"/>
</dbReference>
<accession>A0ABP9WJ12</accession>
<keyword evidence="1" id="KW-0808">Transferase</keyword>
<reference evidence="5 6" key="1">
    <citation type="submission" date="2024-02" db="EMBL/GenBank/DDBJ databases">
        <title>Lysinimicrobium sediminis NBRC 112286.</title>
        <authorList>
            <person name="Ichikawa N."/>
            <person name="Katano-Makiyama Y."/>
            <person name="Hidaka K."/>
        </authorList>
    </citation>
    <scope>NUCLEOTIDE SEQUENCE [LARGE SCALE GENOMIC DNA]</scope>
    <source>
        <strain evidence="5 6">NBRC 112286</strain>
    </source>
</reference>
<dbReference type="SUPFAM" id="SSF55781">
    <property type="entry name" value="GAF domain-like"/>
    <property type="match status" value="2"/>
</dbReference>
<dbReference type="InterPro" id="IPR011712">
    <property type="entry name" value="Sig_transdc_His_kin_sub3_dim/P"/>
</dbReference>
<proteinExistence type="predicted"/>
<dbReference type="Gene3D" id="3.30.565.10">
    <property type="entry name" value="Histidine kinase-like ATPase, C-terminal domain"/>
    <property type="match status" value="1"/>
</dbReference>
<dbReference type="InterPro" id="IPR003018">
    <property type="entry name" value="GAF"/>
</dbReference>
<keyword evidence="6" id="KW-1185">Reference proteome</keyword>
<dbReference type="PANTHER" id="PTHR24421">
    <property type="entry name" value="NITRATE/NITRITE SENSOR PROTEIN NARX-RELATED"/>
    <property type="match status" value="1"/>
</dbReference>
<dbReference type="Proteomes" id="UP001426770">
    <property type="component" value="Unassembled WGS sequence"/>
</dbReference>
<name>A0ABP9WJ12_9MICO</name>
<protein>
    <submittedName>
        <fullName evidence="5">Oxygen sensor histidine kinase response regulator DevS/DosS</fullName>
    </submittedName>
</protein>
<comment type="caution">
    <text evidence="5">The sequence shown here is derived from an EMBL/GenBank/DDBJ whole genome shotgun (WGS) entry which is preliminary data.</text>
</comment>
<evidence type="ECO:0000256" key="1">
    <source>
        <dbReference type="ARBA" id="ARBA00022679"/>
    </source>
</evidence>
<dbReference type="InterPro" id="IPR036890">
    <property type="entry name" value="HATPase_C_sf"/>
</dbReference>
<keyword evidence="3" id="KW-0902">Two-component regulatory system</keyword>
<dbReference type="PANTHER" id="PTHR24421:SF56">
    <property type="entry name" value="OXYGEN SENSOR HISTIDINE KINASE RESPONSE REGULATOR DOST"/>
    <property type="match status" value="1"/>
</dbReference>
<dbReference type="Pfam" id="PF01590">
    <property type="entry name" value="GAF"/>
    <property type="match status" value="1"/>
</dbReference>
<dbReference type="SMART" id="SM00065">
    <property type="entry name" value="GAF"/>
    <property type="match status" value="2"/>
</dbReference>
<dbReference type="InterPro" id="IPR050482">
    <property type="entry name" value="Sensor_HK_TwoCompSys"/>
</dbReference>
<dbReference type="EMBL" id="BAABRR010000013">
    <property type="protein sequence ID" value="GAA5519802.1"/>
    <property type="molecule type" value="Genomic_DNA"/>
</dbReference>
<evidence type="ECO:0000259" key="4">
    <source>
        <dbReference type="SMART" id="SM00065"/>
    </source>
</evidence>
<dbReference type="GO" id="GO:0016301">
    <property type="term" value="F:kinase activity"/>
    <property type="evidence" value="ECO:0007669"/>
    <property type="project" value="UniProtKB-KW"/>
</dbReference>
<evidence type="ECO:0000256" key="3">
    <source>
        <dbReference type="ARBA" id="ARBA00023012"/>
    </source>
</evidence>
<sequence length="530" mass="56648">MSDALTDAIVSLNTQLDLGHTLDMFLEASITHTGAKFAAINVLDNDGISVDFHYKGMATGVWDKIGRAPNAVGVLGKIPDEGTLVLADLTQHPAFRGLPKGHPPMGSFLGTALKVRGTVFGYLYLASKDGEFTERDEAVVEALAAAASVAIDNAQLYEKALERERWLSASQDITTALLADPGDEEAFERIVSSAKELAGAVNAALVLPGVDGSWTMEITSGPRGQELLGLVLPEEGSAIASIRSGTGVIAAEPPGTIVLDVVQAFGPTLYAPLHAEHRTVGLLMLWRDRGMSTFTPDDLAIAQRFANQAAMAYSLAELAHVKNMTTVLEDRQRLADDLHDFVSQELFATAMQIESIAEDVDIHLRERMLRTLEHVKRAQREVRGVMSSLAGQRTSEPLSERIRREIVMATDSMGFAPRVQVDWAEVSHAIAGDPSLSDDVVAVVREMLSNVARHSKATAVNMAIRGSGGRIVVSVADDGIGPAGATSRHSGTSNLANRALRRNGTFTLAPFRPGAHRPGTVAEWNVEAAG</sequence>
<dbReference type="InterPro" id="IPR029016">
    <property type="entry name" value="GAF-like_dom_sf"/>
</dbReference>
<evidence type="ECO:0000256" key="2">
    <source>
        <dbReference type="ARBA" id="ARBA00022777"/>
    </source>
</evidence>
<evidence type="ECO:0000313" key="6">
    <source>
        <dbReference type="Proteomes" id="UP001426770"/>
    </source>
</evidence>
<dbReference type="Gene3D" id="1.20.5.1930">
    <property type="match status" value="1"/>
</dbReference>
<dbReference type="RefSeq" id="WP_286215507.1">
    <property type="nucleotide sequence ID" value="NZ_AP027736.1"/>
</dbReference>
<keyword evidence="2 5" id="KW-0418">Kinase</keyword>
<dbReference type="SUPFAM" id="SSF55874">
    <property type="entry name" value="ATPase domain of HSP90 chaperone/DNA topoisomerase II/histidine kinase"/>
    <property type="match status" value="1"/>
</dbReference>
<organism evidence="5 6">
    <name type="scientific">Demequina sediminis</name>
    <dbReference type="NCBI Taxonomy" id="1930058"/>
    <lineage>
        <taxon>Bacteria</taxon>
        <taxon>Bacillati</taxon>
        <taxon>Actinomycetota</taxon>
        <taxon>Actinomycetes</taxon>
        <taxon>Micrococcales</taxon>
        <taxon>Demequinaceae</taxon>
        <taxon>Demequina</taxon>
    </lineage>
</organism>
<dbReference type="Pfam" id="PF07730">
    <property type="entry name" value="HisKA_3"/>
    <property type="match status" value="1"/>
</dbReference>
<feature type="domain" description="GAF" evidence="4">
    <location>
        <begin position="182"/>
        <end position="323"/>
    </location>
</feature>
<feature type="domain" description="GAF" evidence="4">
    <location>
        <begin position="17"/>
        <end position="161"/>
    </location>
</feature>
<gene>
    <name evidence="5" type="primary">devS</name>
    <name evidence="5" type="ORF">Lsed01_02259</name>
</gene>